<keyword evidence="3" id="KW-1185">Reference proteome</keyword>
<comment type="caution">
    <text evidence="2">The sequence shown here is derived from an EMBL/GenBank/DDBJ whole genome shotgun (WGS) entry which is preliminary data.</text>
</comment>
<evidence type="ECO:0000313" key="3">
    <source>
        <dbReference type="Proteomes" id="UP000032566"/>
    </source>
</evidence>
<evidence type="ECO:0000313" key="2">
    <source>
        <dbReference type="EMBL" id="KJA09774.1"/>
    </source>
</evidence>
<dbReference type="STRING" id="80878.RP29_14575"/>
<dbReference type="RefSeq" id="WP_044399892.1">
    <property type="nucleotide sequence ID" value="NZ_JBKBXS010000018.1"/>
</dbReference>
<name>A0A0D7K715_9BURK</name>
<dbReference type="AlphaFoldDB" id="A0A0D7K715"/>
<dbReference type="PATRIC" id="fig|80878.5.peg.2812"/>
<feature type="transmembrane region" description="Helical" evidence="1">
    <location>
        <begin position="51"/>
        <end position="70"/>
    </location>
</feature>
<dbReference type="EMBL" id="JXYQ01000051">
    <property type="protein sequence ID" value="KJA09774.1"/>
    <property type="molecule type" value="Genomic_DNA"/>
</dbReference>
<proteinExistence type="predicted"/>
<feature type="transmembrane region" description="Helical" evidence="1">
    <location>
        <begin position="77"/>
        <end position="98"/>
    </location>
</feature>
<gene>
    <name evidence="2" type="ORF">RP29_14575</name>
</gene>
<keyword evidence="1" id="KW-0472">Membrane</keyword>
<reference evidence="2 3" key="1">
    <citation type="submission" date="2014-12" db="EMBL/GenBank/DDBJ databases">
        <title>Isolation of bacteria from lake water.</title>
        <authorList>
            <person name="Sheng K.-Y."/>
            <person name="Chin P.-S."/>
            <person name="Chan K.-G."/>
            <person name="Tan G.S."/>
        </authorList>
    </citation>
    <scope>NUCLEOTIDE SEQUENCE [LARGE SCALE GENOMIC DNA]</scope>
    <source>
        <strain evidence="2 3">KY4</strain>
    </source>
</reference>
<accession>A0A0D7K715</accession>
<sequence length="102" mass="10746">MKTARVDWRYRLTILSRTLAAALGGYALTAAFAGALSLALAQAMPRVDAVLTATMLAWLVYAAAVAWVFYARTSWGAWLGLLAPAAVMGAMAMAPRWLGAAA</sequence>
<dbReference type="Proteomes" id="UP000032566">
    <property type="component" value="Unassembled WGS sequence"/>
</dbReference>
<keyword evidence="1" id="KW-0812">Transmembrane</keyword>
<protein>
    <submittedName>
        <fullName evidence="2">Iron transporter</fullName>
    </submittedName>
</protein>
<keyword evidence="1" id="KW-1133">Transmembrane helix</keyword>
<organism evidence="2 3">
    <name type="scientific">Acidovorax temperans</name>
    <dbReference type="NCBI Taxonomy" id="80878"/>
    <lineage>
        <taxon>Bacteria</taxon>
        <taxon>Pseudomonadati</taxon>
        <taxon>Pseudomonadota</taxon>
        <taxon>Betaproteobacteria</taxon>
        <taxon>Burkholderiales</taxon>
        <taxon>Comamonadaceae</taxon>
        <taxon>Acidovorax</taxon>
    </lineage>
</organism>
<evidence type="ECO:0000256" key="1">
    <source>
        <dbReference type="SAM" id="Phobius"/>
    </source>
</evidence>